<reference evidence="5" key="1">
    <citation type="submission" date="2022-05" db="EMBL/GenBank/DDBJ databases">
        <authorList>
            <person name="Jo J.-H."/>
            <person name="Im W.-T."/>
        </authorList>
    </citation>
    <scope>NUCLEOTIDE SEQUENCE</scope>
    <source>
        <strain evidence="5">SE220</strain>
    </source>
</reference>
<comment type="caution">
    <text evidence="5">The sequence shown here is derived from an EMBL/GenBank/DDBJ whole genome shotgun (WGS) entry which is preliminary data.</text>
</comment>
<feature type="domain" description="Outer membrane protein assembly factor BamE" evidence="4">
    <location>
        <begin position="29"/>
        <end position="104"/>
    </location>
</feature>
<protein>
    <submittedName>
        <fullName evidence="5">Outer membrane protein assembly factor BamE</fullName>
    </submittedName>
</protein>
<name>A0ABT0S4U8_9SPHN</name>
<evidence type="ECO:0000256" key="1">
    <source>
        <dbReference type="ARBA" id="ARBA00022729"/>
    </source>
</evidence>
<organism evidence="5 6">
    <name type="scientific">Sphingomonas hankyongi</name>
    <dbReference type="NCBI Taxonomy" id="2908209"/>
    <lineage>
        <taxon>Bacteria</taxon>
        <taxon>Pseudomonadati</taxon>
        <taxon>Pseudomonadota</taxon>
        <taxon>Alphaproteobacteria</taxon>
        <taxon>Sphingomonadales</taxon>
        <taxon>Sphingomonadaceae</taxon>
        <taxon>Sphingomonas</taxon>
    </lineage>
</organism>
<dbReference type="InterPro" id="IPR037873">
    <property type="entry name" value="BamE-like"/>
</dbReference>
<sequence>MNTRLVRISLALCAAATVGGCTGVLAHKGAVVDPQLAASIQPGIDNKTSVEKLLGRPTFTGQFNANDWYYLSRDTKQIAFRNPRVREQTVLLVKFDQAGNVAAIQKSGKEYVAGLDPSSRKTPTLGRQRGFFEDLFGNIGTVGAPGLPSGQ</sequence>
<dbReference type="InterPro" id="IPR026592">
    <property type="entry name" value="BamE"/>
</dbReference>
<accession>A0ABT0S4U8</accession>
<dbReference type="Gene3D" id="3.30.1450.10">
    <property type="match status" value="1"/>
</dbReference>
<evidence type="ECO:0000256" key="3">
    <source>
        <dbReference type="ARBA" id="ARBA00023237"/>
    </source>
</evidence>
<evidence type="ECO:0000313" key="6">
    <source>
        <dbReference type="Proteomes" id="UP001165342"/>
    </source>
</evidence>
<keyword evidence="3" id="KW-0998">Cell outer membrane</keyword>
<dbReference type="RefSeq" id="WP_249832356.1">
    <property type="nucleotide sequence ID" value="NZ_JAMGBE010000004.1"/>
</dbReference>
<evidence type="ECO:0000313" key="5">
    <source>
        <dbReference type="EMBL" id="MCL6730861.1"/>
    </source>
</evidence>
<keyword evidence="1" id="KW-0732">Signal</keyword>
<dbReference type="PROSITE" id="PS51257">
    <property type="entry name" value="PROKAR_LIPOPROTEIN"/>
    <property type="match status" value="1"/>
</dbReference>
<dbReference type="PANTHER" id="PTHR37482">
    <property type="entry name" value="OUTER MEMBRANE PROTEIN ASSEMBLY FACTOR BAME"/>
    <property type="match status" value="1"/>
</dbReference>
<keyword evidence="2" id="KW-0472">Membrane</keyword>
<dbReference type="EMBL" id="JAMGBE010000004">
    <property type="protein sequence ID" value="MCL6730861.1"/>
    <property type="molecule type" value="Genomic_DNA"/>
</dbReference>
<evidence type="ECO:0000259" key="4">
    <source>
        <dbReference type="Pfam" id="PF04355"/>
    </source>
</evidence>
<dbReference type="Proteomes" id="UP001165342">
    <property type="component" value="Unassembled WGS sequence"/>
</dbReference>
<keyword evidence="6" id="KW-1185">Reference proteome</keyword>
<dbReference type="Pfam" id="PF04355">
    <property type="entry name" value="BamE"/>
    <property type="match status" value="1"/>
</dbReference>
<evidence type="ECO:0000256" key="2">
    <source>
        <dbReference type="ARBA" id="ARBA00023136"/>
    </source>
</evidence>
<dbReference type="PANTHER" id="PTHR37482:SF1">
    <property type="entry name" value="OUTER MEMBRANE PROTEIN ASSEMBLY FACTOR BAME"/>
    <property type="match status" value="1"/>
</dbReference>
<proteinExistence type="predicted"/>
<dbReference type="InterPro" id="IPR007450">
    <property type="entry name" value="BamE_dom"/>
</dbReference>
<gene>
    <name evidence="5" type="ORF">LZ538_12505</name>
</gene>